<evidence type="ECO:0000313" key="4">
    <source>
        <dbReference type="Proteomes" id="UP000018372"/>
    </source>
</evidence>
<dbReference type="InterPro" id="IPR011990">
    <property type="entry name" value="TPR-like_helical_dom_sf"/>
</dbReference>
<evidence type="ECO:0000259" key="2">
    <source>
        <dbReference type="Pfam" id="PF13525"/>
    </source>
</evidence>
<sequence length="295" mass="34477">MHYSLEKSNFAQLYQLYMKKYIAMVLLSAGVLSSCGEYNKVLKSTDYEYKYEAAKSYFAKGQNSRAATILEELIPILKGTANGEESLYMLAMTYYNQGDFVTASHYFNTYYTTYPRGTYTELARFHSGKALYLDTPEPRLDQSSTYKAIQELQMFMEYFPTSQRKDIAQSMIFELQDKLVEKEYLSSKLYYDLGSYSGNASYSSTGNNYLAAIVTAQNVLKEYPYTKMREELSILILRAKYHMAKESVLEKREDRMRETVDEYYAFKNEFPESKYMKEVEDIFKEVSKYISTDEE</sequence>
<proteinExistence type="predicted"/>
<dbReference type="SUPFAM" id="SSF48452">
    <property type="entry name" value="TPR-like"/>
    <property type="match status" value="1"/>
</dbReference>
<dbReference type="AlphaFoldDB" id="R5W5H2"/>
<feature type="domain" description="Outer membrane lipoprotein BamD-like" evidence="2">
    <location>
        <begin position="51"/>
        <end position="241"/>
    </location>
</feature>
<evidence type="ECO:0000313" key="3">
    <source>
        <dbReference type="EMBL" id="CCZ87917.1"/>
    </source>
</evidence>
<keyword evidence="1" id="KW-0732">Signal</keyword>
<protein>
    <recommendedName>
        <fullName evidence="2">Outer membrane lipoprotein BamD-like domain-containing protein</fullName>
    </recommendedName>
</protein>
<evidence type="ECO:0000256" key="1">
    <source>
        <dbReference type="ARBA" id="ARBA00022729"/>
    </source>
</evidence>
<dbReference type="InterPro" id="IPR039565">
    <property type="entry name" value="BamD-like"/>
</dbReference>
<dbReference type="Gene3D" id="1.25.40.10">
    <property type="entry name" value="Tetratricopeptide repeat domain"/>
    <property type="match status" value="1"/>
</dbReference>
<name>R5W5H2_9BACT</name>
<dbReference type="EMBL" id="CBAT010000193">
    <property type="protein sequence ID" value="CCZ87917.1"/>
    <property type="molecule type" value="Genomic_DNA"/>
</dbReference>
<reference evidence="3" key="1">
    <citation type="submission" date="2012-11" db="EMBL/GenBank/DDBJ databases">
        <title>Dependencies among metagenomic species, viruses, plasmids and units of genetic variation.</title>
        <authorList>
            <person name="Nielsen H.B."/>
            <person name="Almeida M."/>
            <person name="Juncker A.S."/>
            <person name="Rasmussen S."/>
            <person name="Li J."/>
            <person name="Sunagawa S."/>
            <person name="Plichta D."/>
            <person name="Gautier L."/>
            <person name="Le Chatelier E."/>
            <person name="Peletier E."/>
            <person name="Bonde I."/>
            <person name="Nielsen T."/>
            <person name="Manichanh C."/>
            <person name="Arumugam M."/>
            <person name="Batto J."/>
            <person name="Santos M.B.Q.D."/>
            <person name="Blom N."/>
            <person name="Borruel N."/>
            <person name="Burgdorf K.S."/>
            <person name="Boumezbeur F."/>
            <person name="Casellas F."/>
            <person name="Dore J."/>
            <person name="Guarner F."/>
            <person name="Hansen T."/>
            <person name="Hildebrand F."/>
            <person name="Kaas R.S."/>
            <person name="Kennedy S."/>
            <person name="Kristiansen K."/>
            <person name="Kultima J.R."/>
            <person name="Leonard P."/>
            <person name="Levenez F."/>
            <person name="Lund O."/>
            <person name="Moumen B."/>
            <person name="Le Paslier D."/>
            <person name="Pons N."/>
            <person name="Pedersen O."/>
            <person name="Prifti E."/>
            <person name="Qin J."/>
            <person name="Raes J."/>
            <person name="Tap J."/>
            <person name="Tims S."/>
            <person name="Ussery D.W."/>
            <person name="Yamada T."/>
            <person name="MetaHit consortium"/>
            <person name="Renault P."/>
            <person name="Sicheritz-Ponten T."/>
            <person name="Bork P."/>
            <person name="Wang J."/>
            <person name="Brunak S."/>
            <person name="Ehrlich S.D."/>
        </authorList>
    </citation>
    <scope>NUCLEOTIDE SEQUENCE [LARGE SCALE GENOMIC DNA]</scope>
</reference>
<dbReference type="PROSITE" id="PS51257">
    <property type="entry name" value="PROKAR_LIPOPROTEIN"/>
    <property type="match status" value="1"/>
</dbReference>
<organism evidence="3 4">
    <name type="scientific">Phocaeicola plebeius CAG:211</name>
    <dbReference type="NCBI Taxonomy" id="1263052"/>
    <lineage>
        <taxon>Bacteria</taxon>
        <taxon>Pseudomonadati</taxon>
        <taxon>Bacteroidota</taxon>
        <taxon>Bacteroidia</taxon>
        <taxon>Bacteroidales</taxon>
        <taxon>Bacteroidaceae</taxon>
        <taxon>Phocaeicola</taxon>
    </lineage>
</organism>
<dbReference type="Proteomes" id="UP000018372">
    <property type="component" value="Unassembled WGS sequence"/>
</dbReference>
<dbReference type="Pfam" id="PF13525">
    <property type="entry name" value="YfiO"/>
    <property type="match status" value="1"/>
</dbReference>
<gene>
    <name evidence="3" type="ORF">BN536_00233</name>
</gene>
<comment type="caution">
    <text evidence="3">The sequence shown here is derived from an EMBL/GenBank/DDBJ whole genome shotgun (WGS) entry which is preliminary data.</text>
</comment>
<accession>R5W5H2</accession>